<dbReference type="Gene3D" id="3.30.565.10">
    <property type="entry name" value="Histidine kinase-like ATPase, C-terminal domain"/>
    <property type="match status" value="1"/>
</dbReference>
<accession>A0A9D9NDK2</accession>
<feature type="transmembrane region" description="Helical" evidence="1">
    <location>
        <begin position="187"/>
        <end position="212"/>
    </location>
</feature>
<dbReference type="PANTHER" id="PTHR40448">
    <property type="entry name" value="TWO-COMPONENT SENSOR HISTIDINE KINASE"/>
    <property type="match status" value="1"/>
</dbReference>
<protein>
    <submittedName>
        <fullName evidence="3">GHKL domain-containing protein</fullName>
    </submittedName>
</protein>
<feature type="transmembrane region" description="Helical" evidence="1">
    <location>
        <begin position="160"/>
        <end position="181"/>
    </location>
</feature>
<dbReference type="InterPro" id="IPR032834">
    <property type="entry name" value="NatK-like_C"/>
</dbReference>
<feature type="transmembrane region" description="Helical" evidence="1">
    <location>
        <begin position="93"/>
        <end position="115"/>
    </location>
</feature>
<dbReference type="Pfam" id="PF14501">
    <property type="entry name" value="HATPase_c_5"/>
    <property type="match status" value="1"/>
</dbReference>
<feature type="transmembrane region" description="Helical" evidence="1">
    <location>
        <begin position="121"/>
        <end position="139"/>
    </location>
</feature>
<reference evidence="3" key="1">
    <citation type="submission" date="2020-10" db="EMBL/GenBank/DDBJ databases">
        <authorList>
            <person name="Gilroy R."/>
        </authorList>
    </citation>
    <scope>NUCLEOTIDE SEQUENCE</scope>
    <source>
        <strain evidence="3">14700</strain>
    </source>
</reference>
<reference evidence="3" key="2">
    <citation type="journal article" date="2021" name="PeerJ">
        <title>Extensive microbial diversity within the chicken gut microbiome revealed by metagenomics and culture.</title>
        <authorList>
            <person name="Gilroy R."/>
            <person name="Ravi A."/>
            <person name="Getino M."/>
            <person name="Pursley I."/>
            <person name="Horton D.L."/>
            <person name="Alikhan N.F."/>
            <person name="Baker D."/>
            <person name="Gharbi K."/>
            <person name="Hall N."/>
            <person name="Watson M."/>
            <person name="Adriaenssens E.M."/>
            <person name="Foster-Nyarko E."/>
            <person name="Jarju S."/>
            <person name="Secka A."/>
            <person name="Antonio M."/>
            <person name="Oren A."/>
            <person name="Chaudhuri R.R."/>
            <person name="La Ragione R."/>
            <person name="Hildebrand F."/>
            <person name="Pallen M.J."/>
        </authorList>
    </citation>
    <scope>NUCLEOTIDE SEQUENCE</scope>
    <source>
        <strain evidence="3">14700</strain>
    </source>
</reference>
<evidence type="ECO:0000259" key="2">
    <source>
        <dbReference type="Pfam" id="PF14501"/>
    </source>
</evidence>
<comment type="caution">
    <text evidence="3">The sequence shown here is derived from an EMBL/GenBank/DDBJ whole genome shotgun (WGS) entry which is preliminary data.</text>
</comment>
<dbReference type="GO" id="GO:0042802">
    <property type="term" value="F:identical protein binding"/>
    <property type="evidence" value="ECO:0007669"/>
    <property type="project" value="TreeGrafter"/>
</dbReference>
<evidence type="ECO:0000313" key="4">
    <source>
        <dbReference type="Proteomes" id="UP000810292"/>
    </source>
</evidence>
<dbReference type="EMBL" id="JADIMF010000084">
    <property type="protein sequence ID" value="MBO8469205.1"/>
    <property type="molecule type" value="Genomic_DNA"/>
</dbReference>
<dbReference type="AlphaFoldDB" id="A0A9D9NDK2"/>
<dbReference type="InterPro" id="IPR036890">
    <property type="entry name" value="HATPase_C_sf"/>
</dbReference>
<feature type="transmembrane region" description="Helical" evidence="1">
    <location>
        <begin position="6"/>
        <end position="24"/>
    </location>
</feature>
<dbReference type="Proteomes" id="UP000810292">
    <property type="component" value="Unassembled WGS sequence"/>
</dbReference>
<feature type="transmembrane region" description="Helical" evidence="1">
    <location>
        <begin position="36"/>
        <end position="54"/>
    </location>
</feature>
<evidence type="ECO:0000256" key="1">
    <source>
        <dbReference type="SAM" id="Phobius"/>
    </source>
</evidence>
<feature type="domain" description="Sensor histidine kinase NatK-like C-terminal" evidence="2">
    <location>
        <begin position="327"/>
        <end position="422"/>
    </location>
</feature>
<gene>
    <name evidence="3" type="ORF">IAA72_05420</name>
</gene>
<name>A0A9D9NDK2_9SPIO</name>
<keyword evidence="1" id="KW-0812">Transmembrane</keyword>
<dbReference type="SUPFAM" id="SSF55874">
    <property type="entry name" value="ATPase domain of HSP90 chaperone/DNA topoisomerase II/histidine kinase"/>
    <property type="match status" value="1"/>
</dbReference>
<dbReference type="CDD" id="cd16935">
    <property type="entry name" value="HATPase_AgrC-ComD-like"/>
    <property type="match status" value="1"/>
</dbReference>
<keyword evidence="1" id="KW-0472">Membrane</keyword>
<keyword evidence="1" id="KW-1133">Transmembrane helix</keyword>
<feature type="transmembrane region" description="Helical" evidence="1">
    <location>
        <begin position="60"/>
        <end position="81"/>
    </location>
</feature>
<dbReference type="PANTHER" id="PTHR40448:SF1">
    <property type="entry name" value="TWO-COMPONENT SENSOR HISTIDINE KINASE"/>
    <property type="match status" value="1"/>
</dbReference>
<proteinExistence type="predicted"/>
<evidence type="ECO:0000313" key="3">
    <source>
        <dbReference type="EMBL" id="MBO8469205.1"/>
    </source>
</evidence>
<organism evidence="3 4">
    <name type="scientific">Candidatus Ornithospirochaeta stercoravium</name>
    <dbReference type="NCBI Taxonomy" id="2840897"/>
    <lineage>
        <taxon>Bacteria</taxon>
        <taxon>Pseudomonadati</taxon>
        <taxon>Spirochaetota</taxon>
        <taxon>Spirochaetia</taxon>
        <taxon>Spirochaetales</taxon>
        <taxon>Spirochaetaceae</taxon>
        <taxon>Spirochaetaceae incertae sedis</taxon>
        <taxon>Candidatus Ornithospirochaeta</taxon>
    </lineage>
</organism>
<sequence>MDTLPAVLRGTLLVLSHTMSLYVMADASERVKHSGLYWTVVSLIIEVVVASLFYVKNFTFYSGGIAFVILGVSYFAAFIYWADGAVVRNIFLYILYITFFMLAASISNLIGKMFFNEDGLAIAYIRSLFSIALIIIYPWKIKKPFQKATDDIGKGWSVLIVFEIVAFLTISVLAFIGAFYLEDNSVYLLLLLMVSFLLLSSFIVVLRMLILLKERNEIRLVKAQQNLLENELESEKEFVENARRYRHDMKQHDRVLFSYLEEERYDEALSYLREYDSNLDRTALNEWCENRVVNALLRITARRFASIDGEFSFRVVLPEDIGLSRPDTTVIFGNILDNAYEACCKAKNPFIEVKASIRNGMLYGEIRNRVDGTISWDNNSPKTTKPNGGTGLKSVKSILLKYDGMLDLSQDKDVFISRIIIPIKQINE</sequence>